<sequence>MQLDSCKVIPSVPDHISQRGNCIVLIARILTEEIACLSFCTDVVAGHIPHCHSKEMMMKSEKLIYQRFYSTLSANDKYSVCRPQCN</sequence>
<gene>
    <name evidence="1" type="ORF">PEVE_00037521</name>
</gene>
<protein>
    <submittedName>
        <fullName evidence="1">Uncharacterized protein</fullName>
    </submittedName>
</protein>
<comment type="caution">
    <text evidence="1">The sequence shown here is derived from an EMBL/GenBank/DDBJ whole genome shotgun (WGS) entry which is preliminary data.</text>
</comment>
<proteinExistence type="predicted"/>
<dbReference type="Proteomes" id="UP001159427">
    <property type="component" value="Unassembled WGS sequence"/>
</dbReference>
<accession>A0ABN8MPF5</accession>
<name>A0ABN8MPF5_9CNID</name>
<evidence type="ECO:0000313" key="1">
    <source>
        <dbReference type="EMBL" id="CAH3030168.1"/>
    </source>
</evidence>
<keyword evidence="2" id="KW-1185">Reference proteome</keyword>
<evidence type="ECO:0000313" key="2">
    <source>
        <dbReference type="Proteomes" id="UP001159427"/>
    </source>
</evidence>
<organism evidence="1 2">
    <name type="scientific">Porites evermanni</name>
    <dbReference type="NCBI Taxonomy" id="104178"/>
    <lineage>
        <taxon>Eukaryota</taxon>
        <taxon>Metazoa</taxon>
        <taxon>Cnidaria</taxon>
        <taxon>Anthozoa</taxon>
        <taxon>Hexacorallia</taxon>
        <taxon>Scleractinia</taxon>
        <taxon>Fungiina</taxon>
        <taxon>Poritidae</taxon>
        <taxon>Porites</taxon>
    </lineage>
</organism>
<reference evidence="1 2" key="1">
    <citation type="submission" date="2022-05" db="EMBL/GenBank/DDBJ databases">
        <authorList>
            <consortium name="Genoscope - CEA"/>
            <person name="William W."/>
        </authorList>
    </citation>
    <scope>NUCLEOTIDE SEQUENCE [LARGE SCALE GENOMIC DNA]</scope>
</reference>
<dbReference type="EMBL" id="CALNXI010000617">
    <property type="protein sequence ID" value="CAH3030168.1"/>
    <property type="molecule type" value="Genomic_DNA"/>
</dbReference>